<dbReference type="Gene3D" id="1.10.530.10">
    <property type="match status" value="1"/>
</dbReference>
<dbReference type="InterPro" id="IPR008258">
    <property type="entry name" value="Transglycosylase_SLT_dom_1"/>
</dbReference>
<evidence type="ECO:0000313" key="3">
    <source>
        <dbReference type="EMBL" id="AIS73900.1"/>
    </source>
</evidence>
<dbReference type="InterPro" id="IPR018392">
    <property type="entry name" value="LysM"/>
</dbReference>
<feature type="region of interest" description="Disordered" evidence="1">
    <location>
        <begin position="96"/>
        <end position="138"/>
    </location>
</feature>
<dbReference type="CDD" id="cd00118">
    <property type="entry name" value="LysM"/>
    <property type="match status" value="1"/>
</dbReference>
<dbReference type="Pfam" id="PF01464">
    <property type="entry name" value="SLT"/>
    <property type="match status" value="1"/>
</dbReference>
<protein>
    <submittedName>
        <fullName evidence="3">Extracellular transglycosylase</fullName>
    </submittedName>
</protein>
<dbReference type="PROSITE" id="PS51782">
    <property type="entry name" value="LYSM"/>
    <property type="match status" value="1"/>
</dbReference>
<dbReference type="KEGG" id="vg:23681245"/>
<dbReference type="SUPFAM" id="SSF54106">
    <property type="entry name" value="LysM domain"/>
    <property type="match status" value="1"/>
</dbReference>
<dbReference type="InterPro" id="IPR036779">
    <property type="entry name" value="LysM_dom_sf"/>
</dbReference>
<feature type="domain" description="LysM" evidence="2">
    <location>
        <begin position="36"/>
        <end position="85"/>
    </location>
</feature>
<feature type="compositionally biased region" description="Low complexity" evidence="1">
    <location>
        <begin position="96"/>
        <end position="123"/>
    </location>
</feature>
<name>A0A0A7DN24_9CAUD</name>
<dbReference type="InterPro" id="IPR023346">
    <property type="entry name" value="Lysozyme-like_dom_sf"/>
</dbReference>
<keyword evidence="4" id="KW-1185">Reference proteome</keyword>
<accession>A0A0A7DN24</accession>
<reference evidence="3 4" key="1">
    <citation type="journal article" date="2014" name="Appl. Environ. Microbiol.">
        <title>Genome and proteome analysis of bacteriophage Ldl1 reveals the existence of a novel phage group infecting Lactobacillus delbrueckii subsp. Lactis.</title>
        <authorList>
            <person name="Casey E."/>
            <person name="Mahony J."/>
            <person name="Neve H."/>
            <person name="Noben J.P."/>
            <person name="Bello F.D."/>
            <person name="van Sinderen D."/>
        </authorList>
    </citation>
    <scope>NUCLEOTIDE SEQUENCE [LARGE SCALE GENOMIC DNA]</scope>
    <source>
        <strain evidence="3">Ldl1</strain>
    </source>
</reference>
<sequence>MNSNIINSNKIGKKFIVAAGAFVGASLLATQQAQASTYTVKSGDTISSIAKKKYHTSSLAAIETIVQANNISDRNLIFVGDKLHLPKKVKKIKLSKATYQAPAQQPQQTQQRQNATSQANNNTVPAKTTPNSANGSDLQSYVTSKMADATGVSASTWAKIIQRESNWNTTVTNSSGHYGLFQLAPGYKGNGGSVDEQIEGAISLFEKQGLGAWSETNY</sequence>
<evidence type="ECO:0000259" key="2">
    <source>
        <dbReference type="PROSITE" id="PS51782"/>
    </source>
</evidence>
<dbReference type="Gene3D" id="3.10.350.10">
    <property type="entry name" value="LysM domain"/>
    <property type="match status" value="1"/>
</dbReference>
<dbReference type="Proteomes" id="UP000030928">
    <property type="component" value="Segment"/>
</dbReference>
<dbReference type="EMBL" id="KM514685">
    <property type="protein sequence ID" value="AIS73900.1"/>
    <property type="molecule type" value="Genomic_DNA"/>
</dbReference>
<dbReference type="SUPFAM" id="SSF53955">
    <property type="entry name" value="Lysozyme-like"/>
    <property type="match status" value="1"/>
</dbReference>
<dbReference type="Pfam" id="PF01476">
    <property type="entry name" value="LysM"/>
    <property type="match status" value="1"/>
</dbReference>
<organism evidence="3 4">
    <name type="scientific">Lactobacillus phage Ldl1</name>
    <dbReference type="NCBI Taxonomy" id="1552735"/>
    <lineage>
        <taxon>Viruses</taxon>
        <taxon>Duplodnaviria</taxon>
        <taxon>Heunggongvirae</taxon>
        <taxon>Uroviricota</taxon>
        <taxon>Caudoviricetes</taxon>
        <taxon>Tybeckvirinae</taxon>
        <taxon>Lidleunavirus</taxon>
        <taxon>Lidleunavirus Ldl1</taxon>
    </lineage>
</organism>
<gene>
    <name evidence="3" type="ORF">LDL_042</name>
</gene>
<feature type="compositionally biased region" description="Polar residues" evidence="1">
    <location>
        <begin position="124"/>
        <end position="138"/>
    </location>
</feature>
<evidence type="ECO:0000313" key="4">
    <source>
        <dbReference type="Proteomes" id="UP000030928"/>
    </source>
</evidence>
<dbReference type="RefSeq" id="YP_009126484.1">
    <property type="nucleotide sequence ID" value="NC_026609.1"/>
</dbReference>
<evidence type="ECO:0000256" key="1">
    <source>
        <dbReference type="SAM" id="MobiDB-lite"/>
    </source>
</evidence>
<dbReference type="SMART" id="SM00257">
    <property type="entry name" value="LysM"/>
    <property type="match status" value="1"/>
</dbReference>
<proteinExistence type="predicted"/>
<dbReference type="GeneID" id="23681245"/>